<geneLocation type="plasmid" evidence="1">
    <name>p12969-2</name>
</geneLocation>
<dbReference type="EMBL" id="RJAI01000012">
    <property type="protein sequence ID" value="RNF92650.1"/>
    <property type="molecule type" value="Genomic_DNA"/>
</dbReference>
<gene>
    <name evidence="2" type="ORF">EFK07_06010</name>
</gene>
<name>A0A1W6QYM3_PSEPU</name>
<protein>
    <submittedName>
        <fullName evidence="1">Uncharacterized protein</fullName>
    </submittedName>
</protein>
<keyword evidence="1" id="KW-0614">Plasmid</keyword>
<evidence type="ECO:0000313" key="1">
    <source>
        <dbReference type="EMBL" id="ARO46414.1"/>
    </source>
</evidence>
<proteinExistence type="predicted"/>
<dbReference type="RefSeq" id="WP_054912967.1">
    <property type="nucleotide sequence ID" value="NZ_KY270855.1"/>
</dbReference>
<dbReference type="EMBL" id="KY270855">
    <property type="protein sequence ID" value="ARO46414.1"/>
    <property type="molecule type" value="Genomic_DNA"/>
</dbReference>
<dbReference type="AlphaFoldDB" id="A0A1W6QYM3"/>
<organism evidence="1">
    <name type="scientific">Pseudomonas putida</name>
    <name type="common">Arthrobacter siderocapsulatus</name>
    <dbReference type="NCBI Taxonomy" id="303"/>
    <lineage>
        <taxon>Bacteria</taxon>
        <taxon>Pseudomonadati</taxon>
        <taxon>Pseudomonadota</taxon>
        <taxon>Gammaproteobacteria</taxon>
        <taxon>Pseudomonadales</taxon>
        <taxon>Pseudomonadaceae</taxon>
        <taxon>Pseudomonas</taxon>
    </lineage>
</organism>
<sequence>MNTHRCVLLQGVQDIKQAYSHLLQARTDQACQSSALIMVDGVICAVPVGQGHIDIDRAEPVQARGTTVCHSSACPFIIL</sequence>
<evidence type="ECO:0000313" key="3">
    <source>
        <dbReference type="Proteomes" id="UP000278162"/>
    </source>
</evidence>
<reference evidence="1" key="1">
    <citation type="submission" date="2016-11" db="EMBL/GenBank/DDBJ databases">
        <title>The novel Pseudomonas putida plasmid p12969-2 harbors an In127-carrying multidrug-resistant region.</title>
        <authorList>
            <person name="Xu Y."/>
            <person name="Niu Y."/>
            <person name="Sun F."/>
            <person name="Yang Y."/>
            <person name="Luo W."/>
            <person name="Wang Z."/>
        </authorList>
    </citation>
    <scope>NUCLEOTIDE SEQUENCE</scope>
    <source>
        <strain evidence="1">12969</strain>
        <plasmid evidence="1">p12969-2</plasmid>
    </source>
</reference>
<dbReference type="Proteomes" id="UP000278162">
    <property type="component" value="Unassembled WGS sequence"/>
</dbReference>
<reference evidence="2 3" key="2">
    <citation type="submission" date="2018-10" db="EMBL/GenBank/DDBJ databases">
        <title>An outbreak of IMP-63 producing strain in France.</title>
        <authorList>
            <person name="Bour M."/>
            <person name="Liapis E."/>
            <person name="Plesiat P."/>
        </authorList>
    </citation>
    <scope>NUCLEOTIDE SEQUENCE [LARGE SCALE GENOMIC DNA]</scope>
    <source>
        <strain evidence="2 3">12917</strain>
    </source>
</reference>
<accession>A0A1W6QYM3</accession>
<evidence type="ECO:0000313" key="2">
    <source>
        <dbReference type="EMBL" id="RNF92650.1"/>
    </source>
</evidence>